<dbReference type="EMBL" id="QURL01000004">
    <property type="protein sequence ID" value="RFC63646.1"/>
    <property type="molecule type" value="Genomic_DNA"/>
</dbReference>
<reference evidence="3 4" key="1">
    <citation type="submission" date="2018-08" db="EMBL/GenBank/DDBJ databases">
        <title>Fulvimarina sp. 85, whole genome shotgun sequence.</title>
        <authorList>
            <person name="Tuo L."/>
        </authorList>
    </citation>
    <scope>NUCLEOTIDE SEQUENCE [LARGE SCALE GENOMIC DNA]</scope>
    <source>
        <strain evidence="3 4">85</strain>
    </source>
</reference>
<name>A0A371X348_9HYPH</name>
<sequence>MDVTNDDRAGAGETALRSLVIPVYRNEENIDDLIAALNELNGRVGGMEVVFVVDGSPDRSGPLLLEARERMDFMSVIAFHSRNFGAFTAIRTGMELASSDVVAVMAADLQEPPELIETFFSVLESQEADVVFGERTGRHDSVLRDALSNGFWWLYRKLVIKDVPQGGVDMFACNRAVLDSVLQFREPNSSLVAQLFWVGYRRRFVPYERRARQKGTSAWNFSRRMRYMMDSIFSFSDLPILFVLWFGVLGCALSFVLGLVIAVSRLVGLISVPGYAALAILILFSSSAILLVQGVVGSYLWRTFENTKQRPLSIVMNAVRTPSRGFKES</sequence>
<dbReference type="InterPro" id="IPR001173">
    <property type="entry name" value="Glyco_trans_2-like"/>
</dbReference>
<keyword evidence="1" id="KW-0472">Membrane</keyword>
<dbReference type="InterPro" id="IPR050256">
    <property type="entry name" value="Glycosyltransferase_2"/>
</dbReference>
<evidence type="ECO:0000313" key="3">
    <source>
        <dbReference type="EMBL" id="RFC63646.1"/>
    </source>
</evidence>
<dbReference type="PANTHER" id="PTHR48090:SF8">
    <property type="entry name" value="GLYCOSYLTRANSFERASE CSBB-RELATED"/>
    <property type="match status" value="1"/>
</dbReference>
<accession>A0A371X348</accession>
<feature type="transmembrane region" description="Helical" evidence="1">
    <location>
        <begin position="275"/>
        <end position="301"/>
    </location>
</feature>
<dbReference type="OrthoDB" id="9807795at2"/>
<dbReference type="PANTHER" id="PTHR48090">
    <property type="entry name" value="UNDECAPRENYL-PHOSPHATE 4-DEOXY-4-FORMAMIDO-L-ARABINOSE TRANSFERASE-RELATED"/>
    <property type="match status" value="1"/>
</dbReference>
<keyword evidence="1" id="KW-0812">Transmembrane</keyword>
<comment type="caution">
    <text evidence="3">The sequence shown here is derived from an EMBL/GenBank/DDBJ whole genome shotgun (WGS) entry which is preliminary data.</text>
</comment>
<evidence type="ECO:0000313" key="4">
    <source>
        <dbReference type="Proteomes" id="UP000264310"/>
    </source>
</evidence>
<dbReference type="Proteomes" id="UP000264310">
    <property type="component" value="Unassembled WGS sequence"/>
</dbReference>
<dbReference type="InterPro" id="IPR029044">
    <property type="entry name" value="Nucleotide-diphossugar_trans"/>
</dbReference>
<keyword evidence="4" id="KW-1185">Reference proteome</keyword>
<gene>
    <name evidence="3" type="ORF">DYI37_11625</name>
</gene>
<dbReference type="SUPFAM" id="SSF53448">
    <property type="entry name" value="Nucleotide-diphospho-sugar transferases"/>
    <property type="match status" value="1"/>
</dbReference>
<dbReference type="CDD" id="cd04187">
    <property type="entry name" value="DPM1_like_bac"/>
    <property type="match status" value="1"/>
</dbReference>
<evidence type="ECO:0000259" key="2">
    <source>
        <dbReference type="Pfam" id="PF00535"/>
    </source>
</evidence>
<evidence type="ECO:0000256" key="1">
    <source>
        <dbReference type="SAM" id="Phobius"/>
    </source>
</evidence>
<organism evidence="3 4">
    <name type="scientific">Fulvimarina endophytica</name>
    <dbReference type="NCBI Taxonomy" id="2293836"/>
    <lineage>
        <taxon>Bacteria</taxon>
        <taxon>Pseudomonadati</taxon>
        <taxon>Pseudomonadota</taxon>
        <taxon>Alphaproteobacteria</taxon>
        <taxon>Hyphomicrobiales</taxon>
        <taxon>Aurantimonadaceae</taxon>
        <taxon>Fulvimarina</taxon>
    </lineage>
</organism>
<proteinExistence type="predicted"/>
<protein>
    <submittedName>
        <fullName evidence="3">Glycosyltransferase</fullName>
    </submittedName>
</protein>
<dbReference type="RefSeq" id="WP_116683376.1">
    <property type="nucleotide sequence ID" value="NZ_QURL01000004.1"/>
</dbReference>
<keyword evidence="1" id="KW-1133">Transmembrane helix</keyword>
<dbReference type="AlphaFoldDB" id="A0A371X348"/>
<dbReference type="GO" id="GO:0016740">
    <property type="term" value="F:transferase activity"/>
    <property type="evidence" value="ECO:0007669"/>
    <property type="project" value="UniProtKB-KW"/>
</dbReference>
<dbReference type="GO" id="GO:0005886">
    <property type="term" value="C:plasma membrane"/>
    <property type="evidence" value="ECO:0007669"/>
    <property type="project" value="TreeGrafter"/>
</dbReference>
<feature type="domain" description="Glycosyltransferase 2-like" evidence="2">
    <location>
        <begin position="18"/>
        <end position="177"/>
    </location>
</feature>
<dbReference type="Pfam" id="PF00535">
    <property type="entry name" value="Glycos_transf_2"/>
    <property type="match status" value="1"/>
</dbReference>
<dbReference type="Gene3D" id="3.90.550.10">
    <property type="entry name" value="Spore Coat Polysaccharide Biosynthesis Protein SpsA, Chain A"/>
    <property type="match status" value="1"/>
</dbReference>
<feature type="transmembrane region" description="Helical" evidence="1">
    <location>
        <begin position="232"/>
        <end position="263"/>
    </location>
</feature>
<keyword evidence="3" id="KW-0808">Transferase</keyword>